<feature type="region of interest" description="Disordered" evidence="1">
    <location>
        <begin position="1"/>
        <end position="25"/>
    </location>
</feature>
<comment type="caution">
    <text evidence="2">The sequence shown here is derived from an EMBL/GenBank/DDBJ whole genome shotgun (WGS) entry which is preliminary data.</text>
</comment>
<keyword evidence="3" id="KW-1185">Reference proteome</keyword>
<evidence type="ECO:0000313" key="2">
    <source>
        <dbReference type="EMBL" id="MCI74598.1"/>
    </source>
</evidence>
<dbReference type="EMBL" id="LXQA010864134">
    <property type="protein sequence ID" value="MCI74598.1"/>
    <property type="molecule type" value="Genomic_DNA"/>
</dbReference>
<evidence type="ECO:0000256" key="1">
    <source>
        <dbReference type="SAM" id="MobiDB-lite"/>
    </source>
</evidence>
<dbReference type="AlphaFoldDB" id="A0A392UNZ0"/>
<reference evidence="2 3" key="1">
    <citation type="journal article" date="2018" name="Front. Plant Sci.">
        <title>Red Clover (Trifolium pratense) and Zigzag Clover (T. medium) - A Picture of Genomic Similarities and Differences.</title>
        <authorList>
            <person name="Dluhosova J."/>
            <person name="Istvanek J."/>
            <person name="Nedelnik J."/>
            <person name="Repkova J."/>
        </authorList>
    </citation>
    <scope>NUCLEOTIDE SEQUENCE [LARGE SCALE GENOMIC DNA]</scope>
    <source>
        <strain evidence="3">cv. 10/8</strain>
        <tissue evidence="2">Leaf</tissue>
    </source>
</reference>
<sequence>MSDYKRSLNKSGMTPDVSQYPVLLG</sequence>
<feature type="non-terminal residue" evidence="2">
    <location>
        <position position="25"/>
    </location>
</feature>
<accession>A0A392UNZ0</accession>
<protein>
    <submittedName>
        <fullName evidence="2">Uncharacterized protein</fullName>
    </submittedName>
</protein>
<proteinExistence type="predicted"/>
<organism evidence="2 3">
    <name type="scientific">Trifolium medium</name>
    <dbReference type="NCBI Taxonomy" id="97028"/>
    <lineage>
        <taxon>Eukaryota</taxon>
        <taxon>Viridiplantae</taxon>
        <taxon>Streptophyta</taxon>
        <taxon>Embryophyta</taxon>
        <taxon>Tracheophyta</taxon>
        <taxon>Spermatophyta</taxon>
        <taxon>Magnoliopsida</taxon>
        <taxon>eudicotyledons</taxon>
        <taxon>Gunneridae</taxon>
        <taxon>Pentapetalae</taxon>
        <taxon>rosids</taxon>
        <taxon>fabids</taxon>
        <taxon>Fabales</taxon>
        <taxon>Fabaceae</taxon>
        <taxon>Papilionoideae</taxon>
        <taxon>50 kb inversion clade</taxon>
        <taxon>NPAAA clade</taxon>
        <taxon>Hologalegina</taxon>
        <taxon>IRL clade</taxon>
        <taxon>Trifolieae</taxon>
        <taxon>Trifolium</taxon>
    </lineage>
</organism>
<dbReference type="Proteomes" id="UP000265520">
    <property type="component" value="Unassembled WGS sequence"/>
</dbReference>
<evidence type="ECO:0000313" key="3">
    <source>
        <dbReference type="Proteomes" id="UP000265520"/>
    </source>
</evidence>
<name>A0A392UNZ0_9FABA</name>